<dbReference type="Gramene" id="rna-AYBTSS11_LOCUS12732">
    <property type="protein sequence ID" value="CAJ1947576.1"/>
    <property type="gene ID" value="gene-AYBTSS11_LOCUS12732"/>
</dbReference>
<feature type="region of interest" description="Disordered" evidence="1">
    <location>
        <begin position="17"/>
        <end position="58"/>
    </location>
</feature>
<proteinExistence type="predicted"/>
<accession>A0AA86SJD5</accession>
<evidence type="ECO:0000313" key="3">
    <source>
        <dbReference type="Proteomes" id="UP001189624"/>
    </source>
</evidence>
<feature type="compositionally biased region" description="Basic and acidic residues" evidence="1">
    <location>
        <begin position="42"/>
        <end position="58"/>
    </location>
</feature>
<gene>
    <name evidence="2" type="ORF">AYBTSS11_LOCUS12732</name>
</gene>
<evidence type="ECO:0000256" key="1">
    <source>
        <dbReference type="SAM" id="MobiDB-lite"/>
    </source>
</evidence>
<dbReference type="AlphaFoldDB" id="A0AA86SJD5"/>
<dbReference type="EMBL" id="OY731401">
    <property type="protein sequence ID" value="CAJ1947576.1"/>
    <property type="molecule type" value="Genomic_DNA"/>
</dbReference>
<keyword evidence="3" id="KW-1185">Reference proteome</keyword>
<reference evidence="2" key="1">
    <citation type="submission" date="2023-10" db="EMBL/GenBank/DDBJ databases">
        <authorList>
            <person name="Domelevo Entfellner J.-B."/>
        </authorList>
    </citation>
    <scope>NUCLEOTIDE SEQUENCE</scope>
</reference>
<name>A0AA86SJD5_9FABA</name>
<dbReference type="Proteomes" id="UP001189624">
    <property type="component" value="Chromosome 4"/>
</dbReference>
<protein>
    <submittedName>
        <fullName evidence="2">Uncharacterized protein</fullName>
    </submittedName>
</protein>
<organism evidence="2 3">
    <name type="scientific">Sphenostylis stenocarpa</name>
    <dbReference type="NCBI Taxonomy" id="92480"/>
    <lineage>
        <taxon>Eukaryota</taxon>
        <taxon>Viridiplantae</taxon>
        <taxon>Streptophyta</taxon>
        <taxon>Embryophyta</taxon>
        <taxon>Tracheophyta</taxon>
        <taxon>Spermatophyta</taxon>
        <taxon>Magnoliopsida</taxon>
        <taxon>eudicotyledons</taxon>
        <taxon>Gunneridae</taxon>
        <taxon>Pentapetalae</taxon>
        <taxon>rosids</taxon>
        <taxon>fabids</taxon>
        <taxon>Fabales</taxon>
        <taxon>Fabaceae</taxon>
        <taxon>Papilionoideae</taxon>
        <taxon>50 kb inversion clade</taxon>
        <taxon>NPAAA clade</taxon>
        <taxon>indigoferoid/millettioid clade</taxon>
        <taxon>Phaseoleae</taxon>
        <taxon>Sphenostylis</taxon>
    </lineage>
</organism>
<feature type="compositionally biased region" description="Low complexity" evidence="1">
    <location>
        <begin position="26"/>
        <end position="41"/>
    </location>
</feature>
<sequence>MTLARYMPWNLTSTLPSTSSYRRLSRPPLQSIPPSSLPLRTRSSEREMQKKREDLSRQIHEKKVTRRCRGFLRWIDKNKNILKHEMRSKVHRASGNLSSSSFDRLMVSDKECGRSTASSGLMPSFKPEMKKFNHAFGGNPNIL</sequence>
<evidence type="ECO:0000313" key="2">
    <source>
        <dbReference type="EMBL" id="CAJ1947576.1"/>
    </source>
</evidence>